<evidence type="ECO:0000313" key="1">
    <source>
        <dbReference type="EMBL" id="QHT97199.1"/>
    </source>
</evidence>
<protein>
    <submittedName>
        <fullName evidence="1">Uncharacterized protein</fullName>
    </submittedName>
</protein>
<sequence length="569" mass="65266">MIYNKIVNPLTGRYVSVSGPIGKKVLKNYIENLYGGATPIPIDNGVTPRFQIGDVVALVKNTDVKKGRILKYVKISSAQKKKDSGREPIWEYKIEFYLWHGIKKTADRYLTAKNLTNSPPNFQQDEYKKQLEYLAEIDKEIAKPEQKIDWNSEFDEALKITAHVFGASNSASQDDGRGGGEYFFGGKGNLHIHKWPANFKVKSSAFEGGEKNIPLQTTFNNIIDTITEALKNLLSDSLNITKDINNSDIDRDLYYTYEHITKHPEEYALWNNNFFSSSQTGNTPIRAEKVIKPVWFYFLYTMINEIYRSNNCPISCKAKIETKESEFEDISLGQKKSNEEHLAILKKQKKELLDNYCQDSMLCDRSNVLTARTAEGDFKSIMDELGLKGTRITEATKDRYCKSIGCNNCESIVEQNDILKLIKMGYSDPKIGEEYCRPYENDKKFINDKILKAKINILEKNIAKEKELAIKEEIKNFKQKIKDYIDNEPQPTVRLINITLNEIQTNLKSRFIGASSKTQGITQLVSKIDEFNTFKQLIFLVDLLINKLYTTGNKSLKIIKKDIEERITN</sequence>
<dbReference type="AlphaFoldDB" id="A0A6C0IX53"/>
<dbReference type="EMBL" id="MN740273">
    <property type="protein sequence ID" value="QHT97199.1"/>
    <property type="molecule type" value="Genomic_DNA"/>
</dbReference>
<name>A0A6C0IX53_9ZZZZ</name>
<accession>A0A6C0IX53</accession>
<reference evidence="1" key="1">
    <citation type="journal article" date="2020" name="Nature">
        <title>Giant virus diversity and host interactions through global metagenomics.</title>
        <authorList>
            <person name="Schulz F."/>
            <person name="Roux S."/>
            <person name="Paez-Espino D."/>
            <person name="Jungbluth S."/>
            <person name="Walsh D.A."/>
            <person name="Denef V.J."/>
            <person name="McMahon K.D."/>
            <person name="Konstantinidis K.T."/>
            <person name="Eloe-Fadrosh E.A."/>
            <person name="Kyrpides N.C."/>
            <person name="Woyke T."/>
        </authorList>
    </citation>
    <scope>NUCLEOTIDE SEQUENCE</scope>
    <source>
        <strain evidence="1">GVMAG-M-3300025138-11</strain>
    </source>
</reference>
<organism evidence="1">
    <name type="scientific">viral metagenome</name>
    <dbReference type="NCBI Taxonomy" id="1070528"/>
    <lineage>
        <taxon>unclassified sequences</taxon>
        <taxon>metagenomes</taxon>
        <taxon>organismal metagenomes</taxon>
    </lineage>
</organism>
<proteinExistence type="predicted"/>